<feature type="domain" description="Integrase catalytic" evidence="1">
    <location>
        <begin position="3"/>
        <end position="93"/>
    </location>
</feature>
<proteinExistence type="predicted"/>
<name>A0A4V1AQ84_9MOLU</name>
<dbReference type="GO" id="GO:0015074">
    <property type="term" value="P:DNA integration"/>
    <property type="evidence" value="ECO:0007669"/>
    <property type="project" value="InterPro"/>
</dbReference>
<dbReference type="SUPFAM" id="SSF53098">
    <property type="entry name" value="Ribonuclease H-like"/>
    <property type="match status" value="1"/>
</dbReference>
<evidence type="ECO:0000259" key="1">
    <source>
        <dbReference type="PROSITE" id="PS50994"/>
    </source>
</evidence>
<dbReference type="GO" id="GO:0003676">
    <property type="term" value="F:nucleic acid binding"/>
    <property type="evidence" value="ECO:0007669"/>
    <property type="project" value="InterPro"/>
</dbReference>
<dbReference type="InterPro" id="IPR001584">
    <property type="entry name" value="Integrase_cat-core"/>
</dbReference>
<dbReference type="InterPro" id="IPR012337">
    <property type="entry name" value="RNaseH-like_sf"/>
</dbReference>
<dbReference type="InterPro" id="IPR036397">
    <property type="entry name" value="RNaseH_sf"/>
</dbReference>
<dbReference type="EMBL" id="CP038013">
    <property type="protein sequence ID" value="QBQ07609.1"/>
    <property type="molecule type" value="Genomic_DNA"/>
</dbReference>
<protein>
    <submittedName>
        <fullName evidence="2">ISNCY family transposase</fullName>
    </submittedName>
</protein>
<sequence length="93" mass="11316">MQRWKTEFGERLQTDASVHYWIKEEKWYLHGFIDDVTGKILALYFDTEETLMGYYNITKKVLLNYGIPKEILKDKRTYFEVQKKRSQIYILTP</sequence>
<organism evidence="2 3">
    <name type="scientific">Spiroplasma gladiatoris</name>
    <dbReference type="NCBI Taxonomy" id="2143"/>
    <lineage>
        <taxon>Bacteria</taxon>
        <taxon>Bacillati</taxon>
        <taxon>Mycoplasmatota</taxon>
        <taxon>Mollicutes</taxon>
        <taxon>Entomoplasmatales</taxon>
        <taxon>Spiroplasmataceae</taxon>
        <taxon>Spiroplasma</taxon>
    </lineage>
</organism>
<dbReference type="PROSITE" id="PS50994">
    <property type="entry name" value="INTEGRASE"/>
    <property type="match status" value="1"/>
</dbReference>
<dbReference type="Gene3D" id="3.30.420.10">
    <property type="entry name" value="Ribonuclease H-like superfamily/Ribonuclease H"/>
    <property type="match status" value="1"/>
</dbReference>
<keyword evidence="3" id="KW-1185">Reference proteome</keyword>
<dbReference type="AlphaFoldDB" id="A0A4V1AQ84"/>
<evidence type="ECO:0000313" key="3">
    <source>
        <dbReference type="Proteomes" id="UP000294309"/>
    </source>
</evidence>
<gene>
    <name evidence="2" type="ORF">SGLAD_v1c04100</name>
</gene>
<dbReference type="Proteomes" id="UP000294309">
    <property type="component" value="Chromosome"/>
</dbReference>
<reference evidence="2 3" key="1">
    <citation type="submission" date="2019-03" db="EMBL/GenBank/DDBJ databases">
        <title>Complete genome sequence of Spiroplasma gladiatoris TG-1 (DSM 22552).</title>
        <authorList>
            <person name="Lin Y.-C."/>
            <person name="Chou L."/>
            <person name="Kuo C.-H."/>
        </authorList>
    </citation>
    <scope>NUCLEOTIDE SEQUENCE [LARGE SCALE GENOMIC DNA]</scope>
    <source>
        <strain evidence="2 3">TG-1</strain>
    </source>
</reference>
<dbReference type="OrthoDB" id="104506at2"/>
<evidence type="ECO:0000313" key="2">
    <source>
        <dbReference type="EMBL" id="QBQ07609.1"/>
    </source>
</evidence>
<dbReference type="KEGG" id="sgq:SGLAD_v1c04100"/>
<accession>A0A4V1AQ84</accession>